<evidence type="ECO:0000256" key="1">
    <source>
        <dbReference type="ARBA" id="ARBA00001917"/>
    </source>
</evidence>
<dbReference type="PANTHER" id="PTHR30543">
    <property type="entry name" value="CHROMATE REDUCTASE"/>
    <property type="match status" value="1"/>
</dbReference>
<keyword evidence="2" id="KW-0288">FMN</keyword>
<dbReference type="GO" id="GO:0005829">
    <property type="term" value="C:cytosol"/>
    <property type="evidence" value="ECO:0007669"/>
    <property type="project" value="TreeGrafter"/>
</dbReference>
<dbReference type="InterPro" id="IPR050712">
    <property type="entry name" value="NAD(P)H-dep_reductase"/>
</dbReference>
<dbReference type="OrthoDB" id="5767802at2"/>
<evidence type="ECO:0000313" key="5">
    <source>
        <dbReference type="Proteomes" id="UP000053030"/>
    </source>
</evidence>
<gene>
    <name evidence="4" type="ORF">AFK76_05885</name>
</gene>
<dbReference type="SUPFAM" id="SSF52218">
    <property type="entry name" value="Flavoproteins"/>
    <property type="match status" value="1"/>
</dbReference>
<dbReference type="Gene3D" id="3.40.50.360">
    <property type="match status" value="1"/>
</dbReference>
<proteinExistence type="predicted"/>
<keyword evidence="2" id="KW-0285">Flavoprotein</keyword>
<evidence type="ECO:0000313" key="4">
    <source>
        <dbReference type="EMBL" id="KPD24054.1"/>
    </source>
</evidence>
<reference evidence="4 5" key="1">
    <citation type="submission" date="2015-08" db="EMBL/GenBank/DDBJ databases">
        <title>Genome sequencing and assembly of the deep-sea bacterium Idiomarina zobellii.</title>
        <authorList>
            <person name="Mithoefer S.D."/>
            <person name="Rheaume B.A."/>
            <person name="MacLea K.S."/>
        </authorList>
    </citation>
    <scope>NUCLEOTIDE SEQUENCE [LARGE SCALE GENOMIC DNA]</scope>
    <source>
        <strain evidence="4 5">KMM 231</strain>
    </source>
</reference>
<dbReference type="PANTHER" id="PTHR30543:SF21">
    <property type="entry name" value="NAD(P)H-DEPENDENT FMN REDUCTASE LOT6"/>
    <property type="match status" value="1"/>
</dbReference>
<evidence type="ECO:0000256" key="2">
    <source>
        <dbReference type="ARBA" id="ARBA00022643"/>
    </source>
</evidence>
<accession>A0A837NAY1</accession>
<evidence type="ECO:0000259" key="3">
    <source>
        <dbReference type="Pfam" id="PF03358"/>
    </source>
</evidence>
<dbReference type="Pfam" id="PF03358">
    <property type="entry name" value="FMN_red"/>
    <property type="match status" value="1"/>
</dbReference>
<protein>
    <submittedName>
        <fullName evidence="4">Flavoprotein</fullName>
    </submittedName>
</protein>
<dbReference type="InterPro" id="IPR029039">
    <property type="entry name" value="Flavoprotein-like_sf"/>
</dbReference>
<comment type="cofactor">
    <cofactor evidence="1">
        <name>FMN</name>
        <dbReference type="ChEBI" id="CHEBI:58210"/>
    </cofactor>
</comment>
<dbReference type="GO" id="GO:0016491">
    <property type="term" value="F:oxidoreductase activity"/>
    <property type="evidence" value="ECO:0007669"/>
    <property type="project" value="InterPro"/>
</dbReference>
<comment type="caution">
    <text evidence="4">The sequence shown here is derived from an EMBL/GenBank/DDBJ whole genome shotgun (WGS) entry which is preliminary data.</text>
</comment>
<dbReference type="EMBL" id="LHSG01000004">
    <property type="protein sequence ID" value="KPD24054.1"/>
    <property type="molecule type" value="Genomic_DNA"/>
</dbReference>
<dbReference type="Proteomes" id="UP000053030">
    <property type="component" value="Unassembled WGS sequence"/>
</dbReference>
<sequence>MTVLFIGGSRRKESLNAKLKHRLVEVAEKHGIQHKLLDADALDAPIYHGDLEEAEGVPESMQALAKAIDAADKVVLVSPEYNSSVSPLIKNAIDWVSRVDIGAWGNKTVLLAAASPGGLGGLRAVSHLRDILANVGAWTAPMCASCPKANDSAIASMDEEFLVNFLRQGDSR</sequence>
<dbReference type="GO" id="GO:0010181">
    <property type="term" value="F:FMN binding"/>
    <property type="evidence" value="ECO:0007669"/>
    <property type="project" value="TreeGrafter"/>
</dbReference>
<name>A0A837NAY1_9GAMM</name>
<dbReference type="InterPro" id="IPR005025">
    <property type="entry name" value="FMN_Rdtase-like_dom"/>
</dbReference>
<feature type="domain" description="NADPH-dependent FMN reductase-like" evidence="3">
    <location>
        <begin position="1"/>
        <end position="146"/>
    </location>
</feature>
<organism evidence="4 5">
    <name type="scientific">Idiomarina zobellii</name>
    <dbReference type="NCBI Taxonomy" id="86103"/>
    <lineage>
        <taxon>Bacteria</taxon>
        <taxon>Pseudomonadati</taxon>
        <taxon>Pseudomonadota</taxon>
        <taxon>Gammaproteobacteria</taxon>
        <taxon>Alteromonadales</taxon>
        <taxon>Idiomarinaceae</taxon>
        <taxon>Idiomarina</taxon>
    </lineage>
</organism>
<keyword evidence="5" id="KW-1185">Reference proteome</keyword>
<dbReference type="AlphaFoldDB" id="A0A837NAY1"/>
<dbReference type="RefSeq" id="WP_053953373.1">
    <property type="nucleotide sequence ID" value="NZ_FNCB01000005.1"/>
</dbReference>